<reference evidence="1" key="1">
    <citation type="submission" date="2021-04" db="EMBL/GenBank/DDBJ databases">
        <title>Genomics, taxonomy and metabolism of representatives of sulfur bacteria of the genus Thiothrix: Thiothrix fructosivorans QT, Thiothrix unzii A1T and three new species, Thiothrix subterranea sp. nov., Thiothrix litoralis sp. nov. and 'Candidatus Thiothrix anitrata' sp. nov.</title>
        <authorList>
            <person name="Ravin N.V."/>
            <person name="Smolyakov D."/>
            <person name="Rudenko T.S."/>
            <person name="Mardanov A.V."/>
            <person name="Beletsky A.V."/>
            <person name="Markov N.D."/>
            <person name="Fomenkov A.I."/>
            <person name="Roberts R.J."/>
            <person name="Karnachuk O.V."/>
            <person name="Novikov A."/>
            <person name="Grabovich M.Y."/>
        </authorList>
    </citation>
    <scope>NUCLEOTIDE SEQUENCE</scope>
    <source>
        <strain evidence="1">A1</strain>
        <plasmid evidence="1">pTunz7</plasmid>
    </source>
</reference>
<organism evidence="1 2">
    <name type="scientific">Thiothrix unzii</name>
    <dbReference type="NCBI Taxonomy" id="111769"/>
    <lineage>
        <taxon>Bacteria</taxon>
        <taxon>Pseudomonadati</taxon>
        <taxon>Pseudomonadota</taxon>
        <taxon>Gammaproteobacteria</taxon>
        <taxon>Thiotrichales</taxon>
        <taxon>Thiotrichaceae</taxon>
        <taxon>Thiothrix</taxon>
    </lineage>
</organism>
<dbReference type="EMBL" id="CP072794">
    <property type="protein sequence ID" value="QTR55391.1"/>
    <property type="molecule type" value="Genomic_DNA"/>
</dbReference>
<evidence type="ECO:0000313" key="1">
    <source>
        <dbReference type="EMBL" id="QTR55391.1"/>
    </source>
</evidence>
<dbReference type="RefSeq" id="WP_210220855.1">
    <property type="nucleotide sequence ID" value="NZ_CP072794.1"/>
</dbReference>
<dbReference type="Proteomes" id="UP000672009">
    <property type="component" value="Plasmid pTunz7"/>
</dbReference>
<keyword evidence="2" id="KW-1185">Reference proteome</keyword>
<accession>A0A975FCB2</accession>
<keyword evidence="1" id="KW-0614">Plasmid</keyword>
<name>A0A975FCB2_9GAMM</name>
<sequence>MHGTPKNKLVRVFLPLRAFTNTRNLSPTRALLKKQAAETLAKPLLFFLPRSGTTNREAALREAAHGTYRSRESTPPTL</sequence>
<dbReference type="AlphaFoldDB" id="A0A975FCB2"/>
<geneLocation type="plasmid" evidence="1 2">
    <name>pTunz7</name>
</geneLocation>
<protein>
    <submittedName>
        <fullName evidence="1">Uncharacterized protein</fullName>
    </submittedName>
</protein>
<dbReference type="KEGG" id="tun:J9260_17925"/>
<gene>
    <name evidence="1" type="ORF">J9260_17925</name>
</gene>
<evidence type="ECO:0000313" key="2">
    <source>
        <dbReference type="Proteomes" id="UP000672009"/>
    </source>
</evidence>
<proteinExistence type="predicted"/>